<dbReference type="InterPro" id="IPR031595">
    <property type="entry name" value="PRORP_C"/>
</dbReference>
<evidence type="ECO:0000256" key="7">
    <source>
        <dbReference type="ARBA" id="ARBA00022722"/>
    </source>
</evidence>
<organism evidence="20 21">
    <name type="scientific">Cyclotella atomus</name>
    <dbReference type="NCBI Taxonomy" id="382360"/>
    <lineage>
        <taxon>Eukaryota</taxon>
        <taxon>Sar</taxon>
        <taxon>Stramenopiles</taxon>
        <taxon>Ochrophyta</taxon>
        <taxon>Bacillariophyta</taxon>
        <taxon>Coscinodiscophyceae</taxon>
        <taxon>Thalassiosirophycidae</taxon>
        <taxon>Stephanodiscales</taxon>
        <taxon>Stephanodiscaceae</taxon>
        <taxon>Cyclotella</taxon>
    </lineage>
</organism>
<comment type="catalytic activity">
    <reaction evidence="1">
        <text>Endonucleolytic cleavage of RNA, removing 5'-extranucleotides from tRNA precursor.</text>
        <dbReference type="EC" id="3.1.26.5"/>
    </reaction>
</comment>
<feature type="compositionally biased region" description="Basic and acidic residues" evidence="17">
    <location>
        <begin position="1"/>
        <end position="18"/>
    </location>
</feature>
<keyword evidence="7" id="KW-0540">Nuclease</keyword>
<evidence type="ECO:0000256" key="16">
    <source>
        <dbReference type="ARBA" id="ARBA00044559"/>
    </source>
</evidence>
<dbReference type="Pfam" id="PF17177">
    <property type="entry name" value="PPR_long"/>
    <property type="match status" value="1"/>
</dbReference>
<keyword evidence="13" id="KW-0809">Transit peptide</keyword>
<feature type="compositionally biased region" description="Low complexity" evidence="17">
    <location>
        <begin position="464"/>
        <end position="479"/>
    </location>
</feature>
<dbReference type="Pfam" id="PF16953">
    <property type="entry name" value="PRORP"/>
    <property type="match status" value="1"/>
</dbReference>
<dbReference type="GO" id="GO:0046872">
    <property type="term" value="F:metal ion binding"/>
    <property type="evidence" value="ECO:0007669"/>
    <property type="project" value="UniProtKB-KW"/>
</dbReference>
<dbReference type="EC" id="3.1.26.5" evidence="5"/>
<dbReference type="GO" id="GO:0008033">
    <property type="term" value="P:tRNA processing"/>
    <property type="evidence" value="ECO:0007669"/>
    <property type="project" value="UniProtKB-KW"/>
</dbReference>
<feature type="domain" description="PROP1-like PPR" evidence="19">
    <location>
        <begin position="167"/>
        <end position="236"/>
    </location>
</feature>
<dbReference type="EMBL" id="JALLPJ020000912">
    <property type="protein sequence ID" value="KAL3779941.1"/>
    <property type="molecule type" value="Genomic_DNA"/>
</dbReference>
<keyword evidence="8" id="KW-0479">Metal-binding</keyword>
<dbReference type="Gene3D" id="1.25.40.10">
    <property type="entry name" value="Tetratricopeptide repeat domain"/>
    <property type="match status" value="1"/>
</dbReference>
<evidence type="ECO:0000256" key="15">
    <source>
        <dbReference type="ARBA" id="ARBA00044536"/>
    </source>
</evidence>
<evidence type="ECO:0000256" key="13">
    <source>
        <dbReference type="ARBA" id="ARBA00022946"/>
    </source>
</evidence>
<evidence type="ECO:0000256" key="2">
    <source>
        <dbReference type="ARBA" id="ARBA00001946"/>
    </source>
</evidence>
<evidence type="ECO:0000256" key="11">
    <source>
        <dbReference type="ARBA" id="ARBA00022833"/>
    </source>
</evidence>
<keyword evidence="21" id="KW-1185">Reference proteome</keyword>
<dbReference type="CDD" id="cd18718">
    <property type="entry name" value="PIN_PRORP"/>
    <property type="match status" value="1"/>
</dbReference>
<evidence type="ECO:0000259" key="18">
    <source>
        <dbReference type="Pfam" id="PF16953"/>
    </source>
</evidence>
<evidence type="ECO:0000256" key="6">
    <source>
        <dbReference type="ARBA" id="ARBA00022694"/>
    </source>
</evidence>
<evidence type="ECO:0000256" key="17">
    <source>
        <dbReference type="SAM" id="MobiDB-lite"/>
    </source>
</evidence>
<evidence type="ECO:0000256" key="5">
    <source>
        <dbReference type="ARBA" id="ARBA00012179"/>
    </source>
</evidence>
<evidence type="ECO:0000313" key="21">
    <source>
        <dbReference type="Proteomes" id="UP001530400"/>
    </source>
</evidence>
<name>A0ABD3NXH3_9STRA</name>
<proteinExistence type="inferred from homology"/>
<feature type="region of interest" description="Disordered" evidence="17">
    <location>
        <begin position="447"/>
        <end position="482"/>
    </location>
</feature>
<accession>A0ABD3NXH3</accession>
<feature type="domain" description="PRORP" evidence="18">
    <location>
        <begin position="488"/>
        <end position="671"/>
    </location>
</feature>
<keyword evidence="10" id="KW-0378">Hydrolase</keyword>
<protein>
    <recommendedName>
        <fullName evidence="15">Mitochondrial ribonuclease P catalytic subunit</fullName>
        <ecNumber evidence="5">3.1.26.5</ecNumber>
    </recommendedName>
    <alternativeName>
        <fullName evidence="16">Mitochondrial ribonuclease P protein 3</fullName>
    </alternativeName>
</protein>
<evidence type="ECO:0000256" key="1">
    <source>
        <dbReference type="ARBA" id="ARBA00000928"/>
    </source>
</evidence>
<evidence type="ECO:0000256" key="3">
    <source>
        <dbReference type="ARBA" id="ARBA00004173"/>
    </source>
</evidence>
<evidence type="ECO:0000256" key="10">
    <source>
        <dbReference type="ARBA" id="ARBA00022801"/>
    </source>
</evidence>
<evidence type="ECO:0000256" key="9">
    <source>
        <dbReference type="ARBA" id="ARBA00022737"/>
    </source>
</evidence>
<feature type="region of interest" description="Disordered" evidence="17">
    <location>
        <begin position="1"/>
        <end position="27"/>
    </location>
</feature>
<comment type="caution">
    <text evidence="20">The sequence shown here is derived from an EMBL/GenBank/DDBJ whole genome shotgun (WGS) entry which is preliminary data.</text>
</comment>
<keyword evidence="14" id="KW-0496">Mitochondrion</keyword>
<evidence type="ECO:0000256" key="4">
    <source>
        <dbReference type="ARBA" id="ARBA00007626"/>
    </source>
</evidence>
<dbReference type="PANTHER" id="PTHR13547:SF1">
    <property type="entry name" value="MITOCHONDRIAL RIBONUCLEASE P CATALYTIC SUBUNIT"/>
    <property type="match status" value="1"/>
</dbReference>
<dbReference type="InterPro" id="IPR033443">
    <property type="entry name" value="PROP1-like_PPR_dom"/>
</dbReference>
<keyword evidence="12" id="KW-0460">Magnesium</keyword>
<reference evidence="20 21" key="1">
    <citation type="submission" date="2024-10" db="EMBL/GenBank/DDBJ databases">
        <title>Updated reference genomes for cyclostephanoid diatoms.</title>
        <authorList>
            <person name="Roberts W.R."/>
            <person name="Alverson A.J."/>
        </authorList>
    </citation>
    <scope>NUCLEOTIDE SEQUENCE [LARGE SCALE GENOMIC DNA]</scope>
    <source>
        <strain evidence="20 21">AJA010-31</strain>
    </source>
</reference>
<dbReference type="Proteomes" id="UP001530400">
    <property type="component" value="Unassembled WGS sequence"/>
</dbReference>
<dbReference type="AlphaFoldDB" id="A0ABD3NXH3"/>
<evidence type="ECO:0000313" key="20">
    <source>
        <dbReference type="EMBL" id="KAL3779941.1"/>
    </source>
</evidence>
<dbReference type="InterPro" id="IPR011990">
    <property type="entry name" value="TPR-like_helical_dom_sf"/>
</dbReference>
<evidence type="ECO:0000256" key="8">
    <source>
        <dbReference type="ARBA" id="ARBA00022723"/>
    </source>
</evidence>
<sequence length="718" mass="81131">MSDLSPEERAAKRCKTSEAEPPPPQQLFAPVTLTKYTSFYRSYNPPRKKTKNIPPEIISTRRSIQHCCRDNDLSKGLGVIKAAIEECVYLEAQSFYNLLNLCEGSFSARVVHVGTPRPRDDVVVNEAETSADGAATSVEVVKEMSNNTVEDTGQVEQQLTQEEISLSDRLAYANTIHSLLSQLNIPCTEPTYTALIRLASRVGDFDRAKSYLNEAEATQQCKVKLRMYSALLRGYCGDYFHEIHDNDGDIMRQKVTQEKLINALKVWIRMYNHSGTSNDPNLFGEGISPKIQLSEIEYASLIKAATCLRDGAVMERMLSDLAEKVLVPGLETTESVLDWFRSDVGGSHEDSALKQVELPPPEGVSIGDVQCDNGKGWRVYKGCTIDSNTGQLTLGAQEGPKTDCNNNDAQEIFKLKPVELSDSAWATMRRMNIKIVLEGQVEGHMSKYQGGGKGKKMPRSINGNNATPNNNKSQNNNNNKRGEWRTNAWKQFESFIENHPPYSIVIDGANVGYFQQNFSNAPKHVDYNQIDWLLRHLLEHSNGKHIILFLHERHFSPKLCPPWALKIINAWDGNLAPYEKLTVYRTPFGMNDDWYWMHAALMSGTNSKPILAVTNDEMRDHHFQMLAQGSFLRWKERHQVHFDFGSFDRQLDRREVLLEYPSAYSRRIQRVKGSFGTDAIAIPLPKKGDEGRYVDGYHVADESAPEEETYVLVVRANE</sequence>
<dbReference type="Gene3D" id="3.40.50.11980">
    <property type="match status" value="1"/>
</dbReference>
<evidence type="ECO:0000259" key="19">
    <source>
        <dbReference type="Pfam" id="PF17177"/>
    </source>
</evidence>
<keyword evidence="6" id="KW-0819">tRNA processing</keyword>
<evidence type="ECO:0000256" key="12">
    <source>
        <dbReference type="ARBA" id="ARBA00022842"/>
    </source>
</evidence>
<evidence type="ECO:0000256" key="14">
    <source>
        <dbReference type="ARBA" id="ARBA00023128"/>
    </source>
</evidence>
<dbReference type="InterPro" id="IPR033495">
    <property type="entry name" value="MRPP3_PIN_dom"/>
</dbReference>
<keyword evidence="11" id="KW-0862">Zinc</keyword>
<comment type="similarity">
    <text evidence="4">Belongs to the PPR family. P subfamily.</text>
</comment>
<comment type="cofactor">
    <cofactor evidence="2">
        <name>Mg(2+)</name>
        <dbReference type="ChEBI" id="CHEBI:18420"/>
    </cofactor>
</comment>
<keyword evidence="9" id="KW-0677">Repeat</keyword>
<comment type="subcellular location">
    <subcellularLocation>
        <location evidence="3">Mitochondrion</location>
    </subcellularLocation>
</comment>
<dbReference type="PANTHER" id="PTHR13547">
    <property type="match status" value="1"/>
</dbReference>
<dbReference type="GO" id="GO:0005739">
    <property type="term" value="C:mitochondrion"/>
    <property type="evidence" value="ECO:0007669"/>
    <property type="project" value="UniProtKB-SubCell"/>
</dbReference>
<gene>
    <name evidence="20" type="ORF">ACHAWO_012797</name>
</gene>
<dbReference type="GO" id="GO:0004526">
    <property type="term" value="F:ribonuclease P activity"/>
    <property type="evidence" value="ECO:0007669"/>
    <property type="project" value="UniProtKB-EC"/>
</dbReference>